<dbReference type="Proteomes" id="UP001501692">
    <property type="component" value="Unassembled WGS sequence"/>
</dbReference>
<reference evidence="3" key="1">
    <citation type="journal article" date="2019" name="Int. J. Syst. Evol. Microbiol.">
        <title>The Global Catalogue of Microorganisms (GCM) 10K type strain sequencing project: providing services to taxonomists for standard genome sequencing and annotation.</title>
        <authorList>
            <consortium name="The Broad Institute Genomics Platform"/>
            <consortium name="The Broad Institute Genome Sequencing Center for Infectious Disease"/>
            <person name="Wu L."/>
            <person name="Ma J."/>
        </authorList>
    </citation>
    <scope>NUCLEOTIDE SEQUENCE [LARGE SCALE GENOMIC DNA]</scope>
    <source>
        <strain evidence="3">JCM 18287</strain>
    </source>
</reference>
<evidence type="ECO:0000313" key="3">
    <source>
        <dbReference type="Proteomes" id="UP001501692"/>
    </source>
</evidence>
<evidence type="ECO:0000313" key="2">
    <source>
        <dbReference type="EMBL" id="GAA4965184.1"/>
    </source>
</evidence>
<proteinExistence type="predicted"/>
<dbReference type="SUPFAM" id="SSF52317">
    <property type="entry name" value="Class I glutamine amidotransferase-like"/>
    <property type="match status" value="1"/>
</dbReference>
<dbReference type="Gene3D" id="3.40.50.880">
    <property type="match status" value="1"/>
</dbReference>
<feature type="domain" description="ThuA-like" evidence="1">
    <location>
        <begin position="102"/>
        <end position="297"/>
    </location>
</feature>
<dbReference type="InterPro" id="IPR029062">
    <property type="entry name" value="Class_I_gatase-like"/>
</dbReference>
<organism evidence="2 3">
    <name type="scientific">Algibacter aquimarinus</name>
    <dbReference type="NCBI Taxonomy" id="1136748"/>
    <lineage>
        <taxon>Bacteria</taxon>
        <taxon>Pseudomonadati</taxon>
        <taxon>Bacteroidota</taxon>
        <taxon>Flavobacteriia</taxon>
        <taxon>Flavobacteriales</taxon>
        <taxon>Flavobacteriaceae</taxon>
        <taxon>Algibacter</taxon>
    </lineage>
</organism>
<dbReference type="EMBL" id="BAABJK010000004">
    <property type="protein sequence ID" value="GAA4965184.1"/>
    <property type="molecule type" value="Genomic_DNA"/>
</dbReference>
<name>A0ABP9H9W7_9FLAO</name>
<sequence>MNKRIIFLLISFCFLTSVTCKNEGKKKIKVLIVDGQNNHVVWPKSTIMMKQYLEETGFFKVDIARTKYLNKSEKFKDWLPLAKNIPDGIEGKSKTDPGFNPNFSKYDVVISNFGWQAAPWPENTKNEFENYIKNGGGFVSIHAADNSFPEWKAYNEMIAIGGWGGRTEKDGPYLYVDKNNKPKKDYSPGKAGAHGKREAFLITTFNTEHPITKGMPRTWMHATDECYAFLRGPAENVTILATAVSTKKDPKLEQKEPMAMVINYEKGRIFHTTLGHDSESFESVGLITLLVRGTEWAATGKVTQNKIPTDFPSEDKVSTRDFVLKK</sequence>
<keyword evidence="3" id="KW-1185">Reference proteome</keyword>
<dbReference type="PANTHER" id="PTHR40469:SF2">
    <property type="entry name" value="GALACTOSE-BINDING DOMAIN-LIKE SUPERFAMILY PROTEIN"/>
    <property type="match status" value="1"/>
</dbReference>
<comment type="caution">
    <text evidence="2">The sequence shown here is derived from an EMBL/GenBank/DDBJ whole genome shotgun (WGS) entry which is preliminary data.</text>
</comment>
<accession>A0ABP9H9W7</accession>
<gene>
    <name evidence="2" type="ORF">GCM10023315_12600</name>
</gene>
<dbReference type="InterPro" id="IPR029010">
    <property type="entry name" value="ThuA-like"/>
</dbReference>
<dbReference type="RefSeq" id="WP_345165897.1">
    <property type="nucleotide sequence ID" value="NZ_BAABJK010000004.1"/>
</dbReference>
<protein>
    <recommendedName>
        <fullName evidence="1">ThuA-like domain-containing protein</fullName>
    </recommendedName>
</protein>
<dbReference type="PANTHER" id="PTHR40469">
    <property type="entry name" value="SECRETED GLYCOSYL HYDROLASE"/>
    <property type="match status" value="1"/>
</dbReference>
<dbReference type="Pfam" id="PF06283">
    <property type="entry name" value="ThuA"/>
    <property type="match status" value="1"/>
</dbReference>
<evidence type="ECO:0000259" key="1">
    <source>
        <dbReference type="Pfam" id="PF06283"/>
    </source>
</evidence>